<proteinExistence type="predicted"/>
<name>A0A9D1PG15_9FIRM</name>
<sequence>MEFFVKIAGISIKIKTIFPETRKRFQDYECSENINPEIVIETISEDLIRECREGRDRRGEYLESLALLRKLGERFPEVECILVHGAAVAYRNRGYLFAAPSGTGKSTHILLWRKLLGDNVKIINGDKPVLSFRNENDILICGSPWAGKEGWQKNCMAPLAGICILRQGISNRITGISGKKAVEGLLRQIYLPRDTKAAKKTLELLDRLLDRIPVYCLECDMSEQAVKASFEKMTGFVFEKERVH</sequence>
<dbReference type="Gene3D" id="3.40.50.300">
    <property type="entry name" value="P-loop containing nucleotide triphosphate hydrolases"/>
    <property type="match status" value="1"/>
</dbReference>
<dbReference type="Proteomes" id="UP000886814">
    <property type="component" value="Unassembled WGS sequence"/>
</dbReference>
<dbReference type="InterPro" id="IPR027417">
    <property type="entry name" value="P-loop_NTPase"/>
</dbReference>
<dbReference type="AlphaFoldDB" id="A0A9D1PG15"/>
<reference evidence="1" key="1">
    <citation type="journal article" date="2021" name="PeerJ">
        <title>Extensive microbial diversity within the chicken gut microbiome revealed by metagenomics and culture.</title>
        <authorList>
            <person name="Gilroy R."/>
            <person name="Ravi A."/>
            <person name="Getino M."/>
            <person name="Pursley I."/>
            <person name="Horton D.L."/>
            <person name="Alikhan N.F."/>
            <person name="Baker D."/>
            <person name="Gharbi K."/>
            <person name="Hall N."/>
            <person name="Watson M."/>
            <person name="Adriaenssens E.M."/>
            <person name="Foster-Nyarko E."/>
            <person name="Jarju S."/>
            <person name="Secka A."/>
            <person name="Antonio M."/>
            <person name="Oren A."/>
            <person name="Chaudhuri R.R."/>
            <person name="La Ragione R."/>
            <person name="Hildebrand F."/>
            <person name="Pallen M.J."/>
        </authorList>
    </citation>
    <scope>NUCLEOTIDE SEQUENCE</scope>
    <source>
        <strain evidence="1">CHK195-9823</strain>
    </source>
</reference>
<evidence type="ECO:0000313" key="1">
    <source>
        <dbReference type="EMBL" id="HIV39627.1"/>
    </source>
</evidence>
<comment type="caution">
    <text evidence="1">The sequence shown here is derived from an EMBL/GenBank/DDBJ whole genome shotgun (WGS) entry which is preliminary data.</text>
</comment>
<evidence type="ECO:0000313" key="2">
    <source>
        <dbReference type="Proteomes" id="UP000886814"/>
    </source>
</evidence>
<reference evidence="1" key="2">
    <citation type="submission" date="2021-04" db="EMBL/GenBank/DDBJ databases">
        <authorList>
            <person name="Gilroy R."/>
        </authorList>
    </citation>
    <scope>NUCLEOTIDE SEQUENCE</scope>
    <source>
        <strain evidence="1">CHK195-9823</strain>
    </source>
</reference>
<evidence type="ECO:0008006" key="3">
    <source>
        <dbReference type="Google" id="ProtNLM"/>
    </source>
</evidence>
<gene>
    <name evidence="1" type="ORF">H9747_11650</name>
</gene>
<dbReference type="EMBL" id="DXIQ01000077">
    <property type="protein sequence ID" value="HIV39627.1"/>
    <property type="molecule type" value="Genomic_DNA"/>
</dbReference>
<organism evidence="1 2">
    <name type="scientific">Candidatus Blautia stercorigallinarum</name>
    <dbReference type="NCBI Taxonomy" id="2838501"/>
    <lineage>
        <taxon>Bacteria</taxon>
        <taxon>Bacillati</taxon>
        <taxon>Bacillota</taxon>
        <taxon>Clostridia</taxon>
        <taxon>Lachnospirales</taxon>
        <taxon>Lachnospiraceae</taxon>
        <taxon>Blautia</taxon>
    </lineage>
</organism>
<accession>A0A9D1PG15</accession>
<dbReference type="SUPFAM" id="SSF53795">
    <property type="entry name" value="PEP carboxykinase-like"/>
    <property type="match status" value="1"/>
</dbReference>
<protein>
    <recommendedName>
        <fullName evidence="3">SynChlorMet cassette protein ScmC</fullName>
    </recommendedName>
</protein>